<gene>
    <name evidence="1" type="ORF">APHCRT_0426</name>
</gene>
<reference evidence="1 2" key="1">
    <citation type="submission" date="2015-01" db="EMBL/GenBank/DDBJ databases">
        <title>Genome Sequencing of Rickettsiales.</title>
        <authorList>
            <person name="Daugherty S.C."/>
            <person name="Su Q."/>
            <person name="Abolude K."/>
            <person name="Beier-Sexton M."/>
            <person name="Carlyon J.A."/>
            <person name="Carter R."/>
            <person name="Day N.P."/>
            <person name="Dumler S.J."/>
            <person name="Dyachenko V."/>
            <person name="Godinez A."/>
            <person name="Kurtti T.J."/>
            <person name="Lichay M."/>
            <person name="Mullins K.E."/>
            <person name="Ott S."/>
            <person name="Pappas-Brown V."/>
            <person name="Paris D.H."/>
            <person name="Patel P."/>
            <person name="Richards A.L."/>
            <person name="Sadzewicz L."/>
            <person name="Sears K."/>
            <person name="Seidman D."/>
            <person name="Sengamalay N."/>
            <person name="Stenos J."/>
            <person name="Tallon L.J."/>
            <person name="Vincent G."/>
            <person name="Fraser C.M."/>
            <person name="Munderloh U."/>
            <person name="Dunning-Hotopp J.C."/>
        </authorList>
    </citation>
    <scope>NUCLEOTIDE SEQUENCE [LARGE SCALE GENOMIC DNA]</scope>
    <source>
        <strain evidence="1 2">CRT53-1</strain>
    </source>
</reference>
<evidence type="ECO:0000313" key="1">
    <source>
        <dbReference type="EMBL" id="KJV87462.1"/>
    </source>
</evidence>
<dbReference type="AlphaFoldDB" id="A0A0F3Q5C8"/>
<protein>
    <submittedName>
        <fullName evidence="1">Type IV secretion system, VirB6 family domain protein</fullName>
    </submittedName>
</protein>
<proteinExistence type="predicted"/>
<name>A0A0F3Q5C8_ANAPH</name>
<accession>A0A0F3Q5C8</accession>
<evidence type="ECO:0000313" key="2">
    <source>
        <dbReference type="Proteomes" id="UP000033722"/>
    </source>
</evidence>
<dbReference type="Proteomes" id="UP000033722">
    <property type="component" value="Unassembled WGS sequence"/>
</dbReference>
<organism evidence="1 2">
    <name type="scientific">Anaplasma phagocytophilum str. CRT53-1</name>
    <dbReference type="NCBI Taxonomy" id="1359157"/>
    <lineage>
        <taxon>Bacteria</taxon>
        <taxon>Pseudomonadati</taxon>
        <taxon>Pseudomonadota</taxon>
        <taxon>Alphaproteobacteria</taxon>
        <taxon>Rickettsiales</taxon>
        <taxon>Anaplasmataceae</taxon>
        <taxon>Anaplasma</taxon>
        <taxon>phagocytophilum group</taxon>
    </lineage>
</organism>
<comment type="caution">
    <text evidence="1">The sequence shown here is derived from an EMBL/GenBank/DDBJ whole genome shotgun (WGS) entry which is preliminary data.</text>
</comment>
<dbReference type="PATRIC" id="fig|1359157.3.peg.1902"/>
<dbReference type="EMBL" id="LAOD01000009">
    <property type="protein sequence ID" value="KJV87462.1"/>
    <property type="molecule type" value="Genomic_DNA"/>
</dbReference>
<sequence length="43" mass="4831">MITNGRIHDARVPKMNMSPKLDQESCELLKGAILLCGYQILTQ</sequence>